<accession>A0A2P4Z1N9</accession>
<dbReference type="CDD" id="cd20078">
    <property type="entry name" value="XPF_nuclease_XPF_euk"/>
    <property type="match status" value="1"/>
</dbReference>
<dbReference type="PANTHER" id="PTHR10150">
    <property type="entry name" value="DNA REPAIR ENDONUCLEASE XPF"/>
    <property type="match status" value="1"/>
</dbReference>
<dbReference type="FunFam" id="3.40.50.10130:FF:000002">
    <property type="entry name" value="DNA repair endonuclease XPF"/>
    <property type="match status" value="1"/>
</dbReference>
<protein>
    <submittedName>
        <fullName evidence="11">ERCC4 domain protein</fullName>
    </submittedName>
</protein>
<evidence type="ECO:0000256" key="5">
    <source>
        <dbReference type="ARBA" id="ARBA00022763"/>
    </source>
</evidence>
<dbReference type="Gene3D" id="1.10.150.20">
    <property type="entry name" value="5' to 3' exonuclease, C-terminal subdomain"/>
    <property type="match status" value="1"/>
</dbReference>
<dbReference type="GO" id="GO:0000110">
    <property type="term" value="C:nucleotide-excision repair factor 1 complex"/>
    <property type="evidence" value="ECO:0007669"/>
    <property type="project" value="TreeGrafter"/>
</dbReference>
<evidence type="ECO:0000259" key="10">
    <source>
        <dbReference type="SMART" id="SM00891"/>
    </source>
</evidence>
<dbReference type="Gene3D" id="3.40.50.10130">
    <property type="match status" value="1"/>
</dbReference>
<keyword evidence="12" id="KW-1185">Reference proteome</keyword>
<dbReference type="OrthoDB" id="361020at2759"/>
<evidence type="ECO:0000256" key="9">
    <source>
        <dbReference type="ARBA" id="ARBA00023242"/>
    </source>
</evidence>
<evidence type="ECO:0000313" key="11">
    <source>
        <dbReference type="EMBL" id="POM83975.1"/>
    </source>
</evidence>
<dbReference type="SUPFAM" id="SSF47781">
    <property type="entry name" value="RuvA domain 2-like"/>
    <property type="match status" value="1"/>
</dbReference>
<dbReference type="GO" id="GO:0000724">
    <property type="term" value="P:double-strand break repair via homologous recombination"/>
    <property type="evidence" value="ECO:0007669"/>
    <property type="project" value="TreeGrafter"/>
</dbReference>
<sequence length="984" mass="113036">MQLLPFQKSILNDINNHKSCLIILSKGLGIFNIVYSYLNNVEINAGNSVFILNLSVPEVDSFKQFVQNMDQKQHEKNGDQFIRNGSLLSNKLVVINSEMNLNKRRVFYDNGGIYIITSRILLTDLLSERLDFSHIDGIILFNAESLNVRNWNDAFILQLFKSKNPNGFIKGISHRPEILNQGYFGPGISMRYLGATDLFLYPRNNIIVEESFKLTQKIKVIEKSVKATEYFYVLQKCIKILLEKGLHEILKFNPNIELTMNDLLYSSSKKLKSKIESLTQDLWYKMTSKHKQITKDIISIRNLLELLYLSDASEFFFCLECIRSSKLIDTSWMLTTEFETLYKVSRSRIFRINNEANNDSSGPETPFTLCLEVNPVYIQLIDIISNIGKELTDDDISALLQENDLYGRYSVEKNQIELNSNLKSLGKNAETKTCDEKVFLETEGIEYDLNQIEHPQINEKYVEICSNTLNNNNSAHKAPEYRVLLIIPDEFHLTIAEVEFLVLNGPHNFSAMKLIETFQNIEFYLSSGASNIITKIISSFGASACTNSNEKLHSFNKLRDVLSKLIKNNSQLIYSSNDSIINSIPNLNVSENNGLNQIIKNNRINPKIIISYPNVKVQGKFWNLLTLHSPHLIIMLDPDISLLREIELFTAISEKSIKFYIQVIMITIQNSLRHEKLLNAIKSEELSWISLEKHKKTLVVPLSDITEGEILAKLSNSSIYQDRHKEENDIQKIIVDVREFRSSLPYQLFCKGVRIIPMSLEIGDYVISRDVCIERKSLPDLVNSLNNGRLFTQLQWISKHYSTPVILIELNSLIEILNHQGMQQNFLPMKFNSCDIYLKLILLTRHFPNIKFIWSCNSSFSSLVILRIKKDREQPNIKDASTLNTGILKANDISIEKEKKSREKGKKRKVSSDSTKSNYYATAFLRYLPGINAKNIKVLTSNFRSIKEIINAPLENLINHLGNSFGTSLFRALHESYSENFNLR</sequence>
<keyword evidence="9" id="KW-0539">Nucleus</keyword>
<dbReference type="Pfam" id="PF02732">
    <property type="entry name" value="ERCC4"/>
    <property type="match status" value="1"/>
</dbReference>
<organism evidence="11 12">
    <name type="scientific">Cryptosporidium meleagridis</name>
    <dbReference type="NCBI Taxonomy" id="93969"/>
    <lineage>
        <taxon>Eukaryota</taxon>
        <taxon>Sar</taxon>
        <taxon>Alveolata</taxon>
        <taxon>Apicomplexa</taxon>
        <taxon>Conoidasida</taxon>
        <taxon>Coccidia</taxon>
        <taxon>Eucoccidiorida</taxon>
        <taxon>Eimeriorina</taxon>
        <taxon>Cryptosporidiidae</taxon>
        <taxon>Cryptosporidium</taxon>
    </lineage>
</organism>
<dbReference type="PANTHER" id="PTHR10150:SF0">
    <property type="entry name" value="DNA REPAIR ENDONUCLEASE XPF"/>
    <property type="match status" value="1"/>
</dbReference>
<dbReference type="InterPro" id="IPR011335">
    <property type="entry name" value="Restrct_endonuc-II-like"/>
</dbReference>
<dbReference type="SMART" id="SM00891">
    <property type="entry name" value="ERCC4"/>
    <property type="match status" value="1"/>
</dbReference>
<dbReference type="GO" id="GO:1901255">
    <property type="term" value="P:nucleotide-excision repair involved in interstrand cross-link repair"/>
    <property type="evidence" value="ECO:0007669"/>
    <property type="project" value="TreeGrafter"/>
</dbReference>
<comment type="similarity">
    <text evidence="2">Belongs to the XPF family.</text>
</comment>
<evidence type="ECO:0000256" key="8">
    <source>
        <dbReference type="ARBA" id="ARBA00023204"/>
    </source>
</evidence>
<name>A0A2P4Z1N9_9CRYT</name>
<evidence type="ECO:0000256" key="1">
    <source>
        <dbReference type="ARBA" id="ARBA00004123"/>
    </source>
</evidence>
<dbReference type="AlphaFoldDB" id="A0A2P4Z1N9"/>
<dbReference type="SUPFAM" id="SSF52980">
    <property type="entry name" value="Restriction endonuclease-like"/>
    <property type="match status" value="1"/>
</dbReference>
<dbReference type="InterPro" id="IPR006166">
    <property type="entry name" value="ERCC4_domain"/>
</dbReference>
<gene>
    <name evidence="11" type="ORF">CmeUKMEL1_10080</name>
</gene>
<dbReference type="GO" id="GO:0003684">
    <property type="term" value="F:damaged DNA binding"/>
    <property type="evidence" value="ECO:0007669"/>
    <property type="project" value="TreeGrafter"/>
</dbReference>
<evidence type="ECO:0000313" key="12">
    <source>
        <dbReference type="Proteomes" id="UP000236928"/>
    </source>
</evidence>
<evidence type="ECO:0000256" key="2">
    <source>
        <dbReference type="ARBA" id="ARBA00010015"/>
    </source>
</evidence>
<keyword evidence="5" id="KW-0227">DNA damage</keyword>
<dbReference type="GO" id="GO:0000014">
    <property type="term" value="F:single-stranded DNA endodeoxyribonuclease activity"/>
    <property type="evidence" value="ECO:0007669"/>
    <property type="project" value="TreeGrafter"/>
</dbReference>
<keyword evidence="7" id="KW-0238">DNA-binding</keyword>
<keyword evidence="3" id="KW-0540">Nuclease</keyword>
<dbReference type="EMBL" id="JIBK01000030">
    <property type="protein sequence ID" value="POM83975.1"/>
    <property type="molecule type" value="Genomic_DNA"/>
</dbReference>
<keyword evidence="8" id="KW-0234">DNA repair</keyword>
<dbReference type="Proteomes" id="UP000236928">
    <property type="component" value="Unassembled WGS sequence"/>
</dbReference>
<evidence type="ECO:0000256" key="3">
    <source>
        <dbReference type="ARBA" id="ARBA00022722"/>
    </source>
</evidence>
<keyword evidence="6" id="KW-0378">Hydrolase</keyword>
<evidence type="ECO:0000256" key="4">
    <source>
        <dbReference type="ARBA" id="ARBA00022759"/>
    </source>
</evidence>
<proteinExistence type="inferred from homology"/>
<keyword evidence="4" id="KW-0255">Endonuclease</keyword>
<comment type="caution">
    <text evidence="11">The sequence shown here is derived from an EMBL/GenBank/DDBJ whole genome shotgun (WGS) entry which is preliminary data.</text>
</comment>
<dbReference type="GO" id="GO:0003697">
    <property type="term" value="F:single-stranded DNA binding"/>
    <property type="evidence" value="ECO:0007669"/>
    <property type="project" value="TreeGrafter"/>
</dbReference>
<dbReference type="VEuPathDB" id="CryptoDB:CmeUKMEL1_10080"/>
<reference evidence="11 12" key="1">
    <citation type="submission" date="2014-04" db="EMBL/GenBank/DDBJ databases">
        <title>Comparative Genomics of Cryptosporidium Species.</title>
        <authorList>
            <person name="Silva J.C."/>
            <person name="Su Q."/>
            <person name="Chalmers R."/>
            <person name="Chibucos M.C."/>
            <person name="Elwin K."/>
            <person name="Godinez A."/>
            <person name="Guo F."/>
            <person name="Huynh K."/>
            <person name="Orvis J."/>
            <person name="Ott S."/>
            <person name="Sadzewicz L."/>
            <person name="Sengamalay N."/>
            <person name="Shetty A."/>
            <person name="Sun M."/>
            <person name="Tallon L."/>
            <person name="Xiao L."/>
            <person name="Zhang H."/>
            <person name="Fraser C.M."/>
            <person name="Zhu G."/>
            <person name="Kissinger J."/>
            <person name="Widmer G."/>
        </authorList>
    </citation>
    <scope>NUCLEOTIDE SEQUENCE [LARGE SCALE GENOMIC DNA]</scope>
    <source>
        <strain evidence="11 12">UKMEL1</strain>
    </source>
</reference>
<dbReference type="InterPro" id="IPR010994">
    <property type="entry name" value="RuvA_2-like"/>
</dbReference>
<feature type="domain" description="ERCC4" evidence="10">
    <location>
        <begin position="732"/>
        <end position="812"/>
    </location>
</feature>
<dbReference type="GO" id="GO:0000712">
    <property type="term" value="P:resolution of meiotic recombination intermediates"/>
    <property type="evidence" value="ECO:0007669"/>
    <property type="project" value="TreeGrafter"/>
</dbReference>
<comment type="subcellular location">
    <subcellularLocation>
        <location evidence="1">Nucleus</location>
    </subcellularLocation>
</comment>
<evidence type="ECO:0000256" key="6">
    <source>
        <dbReference type="ARBA" id="ARBA00022801"/>
    </source>
</evidence>
<dbReference type="InterPro" id="IPR047520">
    <property type="entry name" value="XPF_nuclease"/>
</dbReference>
<evidence type="ECO:0000256" key="7">
    <source>
        <dbReference type="ARBA" id="ARBA00023125"/>
    </source>
</evidence>